<evidence type="ECO:0000313" key="1">
    <source>
        <dbReference type="EMBL" id="KAG2443268.1"/>
    </source>
</evidence>
<reference evidence="1" key="1">
    <citation type="journal article" date="2020" name="bioRxiv">
        <title>Comparative genomics of Chlamydomonas.</title>
        <authorList>
            <person name="Craig R.J."/>
            <person name="Hasan A.R."/>
            <person name="Ness R.W."/>
            <person name="Keightley P.D."/>
        </authorList>
    </citation>
    <scope>NUCLEOTIDE SEQUENCE</scope>
    <source>
        <strain evidence="1">CCAP 11/173</strain>
    </source>
</reference>
<accession>A0A835TGT7</accession>
<evidence type="ECO:0000313" key="2">
    <source>
        <dbReference type="Proteomes" id="UP000613740"/>
    </source>
</evidence>
<dbReference type="Proteomes" id="UP000613740">
    <property type="component" value="Unassembled WGS sequence"/>
</dbReference>
<name>A0A835TGT7_9CHLO</name>
<keyword evidence="2" id="KW-1185">Reference proteome</keyword>
<sequence>MQPLPLAQPSHLISSGPGGGGCGGANGGMPASCWEASAVASVPPAAEELFRQHQQPHQLLMQYGRQDEQGHQLKVQKGQQQHGLLLAERQGGEEGWKQQQPVAAGAAVASAGAHVTPCSTVATSVSPVATVRLVCRAHNGAATRGTKKHTHPVLLLQDAPAPETSSSSPQVMGLAGLINTTGATRGARHGPGQPLEQLQQQATSPFVSAAAPTGDASPYTSLQSSCNPTPGACSTANSCKDLIGRATTPVGYLQLQHHHHYKAQIQNQHLLPQTRQQLLAAEALDEAEASAPLLRMQLPPRP</sequence>
<protein>
    <submittedName>
        <fullName evidence="1">Uncharacterized protein</fullName>
    </submittedName>
</protein>
<organism evidence="1 2">
    <name type="scientific">Chlamydomonas schloesseri</name>
    <dbReference type="NCBI Taxonomy" id="2026947"/>
    <lineage>
        <taxon>Eukaryota</taxon>
        <taxon>Viridiplantae</taxon>
        <taxon>Chlorophyta</taxon>
        <taxon>core chlorophytes</taxon>
        <taxon>Chlorophyceae</taxon>
        <taxon>CS clade</taxon>
        <taxon>Chlamydomonadales</taxon>
        <taxon>Chlamydomonadaceae</taxon>
        <taxon>Chlamydomonas</taxon>
    </lineage>
</organism>
<comment type="caution">
    <text evidence="1">The sequence shown here is derived from an EMBL/GenBank/DDBJ whole genome shotgun (WGS) entry which is preliminary data.</text>
</comment>
<proteinExistence type="predicted"/>
<dbReference type="AlphaFoldDB" id="A0A835TGT7"/>
<dbReference type="EMBL" id="JAEHOD010000031">
    <property type="protein sequence ID" value="KAG2443268.1"/>
    <property type="molecule type" value="Genomic_DNA"/>
</dbReference>
<gene>
    <name evidence="1" type="ORF">HYH02_009341</name>
</gene>